<dbReference type="InterPro" id="IPR054491">
    <property type="entry name" value="MGH1-like_GH"/>
</dbReference>
<evidence type="ECO:0000259" key="3">
    <source>
        <dbReference type="Pfam" id="PF22422"/>
    </source>
</evidence>
<evidence type="ECO:0000256" key="1">
    <source>
        <dbReference type="SAM" id="MobiDB-lite"/>
    </source>
</evidence>
<dbReference type="STRING" id="469371.Tbis_2856"/>
<reference evidence="4 5" key="1">
    <citation type="submission" date="2010-01" db="EMBL/GenBank/DDBJ databases">
        <title>The complete genome of Thermobispora bispora DSM 43833.</title>
        <authorList>
            <consortium name="US DOE Joint Genome Institute (JGI-PGF)"/>
            <person name="Lucas S."/>
            <person name="Copeland A."/>
            <person name="Lapidus A."/>
            <person name="Glavina del Rio T."/>
            <person name="Dalin E."/>
            <person name="Tice H."/>
            <person name="Bruce D."/>
            <person name="Goodwin L."/>
            <person name="Pitluck S."/>
            <person name="Kyrpides N."/>
            <person name="Mavromatis K."/>
            <person name="Ivanova N."/>
            <person name="Mikhailova N."/>
            <person name="Chertkov O."/>
            <person name="Brettin T."/>
            <person name="Detter J.C."/>
            <person name="Han C."/>
            <person name="Larimer F."/>
            <person name="Land M."/>
            <person name="Hauser L."/>
            <person name="Markowitz V."/>
            <person name="Cheng J.-F."/>
            <person name="Hugenholtz P."/>
            <person name="Woyke T."/>
            <person name="Wu D."/>
            <person name="Jando M."/>
            <person name="Schneider S."/>
            <person name="Klenk H.-P."/>
            <person name="Eisen J.A."/>
        </authorList>
    </citation>
    <scope>NUCLEOTIDE SEQUENCE [LARGE SCALE GENOMIC DNA]</scope>
    <source>
        <strain evidence="5">ATCC 19993 / DSM 43833 / CBS 139.67 / JCM 10125 / KCTC 9307 / NBRC 14880 / R51</strain>
    </source>
</reference>
<dbReference type="KEGG" id="tbi:Tbis_2856"/>
<feature type="domain" description="Mannosylglycerate hydrolase MGH1-like glycoside hydrolase" evidence="3">
    <location>
        <begin position="382"/>
        <end position="597"/>
    </location>
</feature>
<dbReference type="eggNOG" id="COG3408">
    <property type="taxonomic scope" value="Bacteria"/>
</dbReference>
<accession>D6Y6R4</accession>
<dbReference type="EMBL" id="CP001874">
    <property type="protein sequence ID" value="ADG89555.1"/>
    <property type="molecule type" value="Genomic_DNA"/>
</dbReference>
<evidence type="ECO:0000313" key="5">
    <source>
        <dbReference type="Proteomes" id="UP000006640"/>
    </source>
</evidence>
<name>D6Y6R4_THEBD</name>
<dbReference type="GO" id="GO:0005975">
    <property type="term" value="P:carbohydrate metabolic process"/>
    <property type="evidence" value="ECO:0007669"/>
    <property type="project" value="InterPro"/>
</dbReference>
<sequence length="737" mass="81755">MTNAWTFEGQPAALGDTTVTLVEGTSFCVSTRTGDIVSGGAQGVYHADTRLLSRWELRIDDVPVEPLQVLSDQPYHARFIGRTQPRPGRAESTLLVVRDRYVGGGLREDIRLRNESDETVGCLVNIHLASDIADLFEVKVGRVQHVHDVDTVTEGSTLRIFSPSRSRGVVLRTEDALVAPGRLSFRVVVPARGEWSTKIQANPIIDGEEVQARFSAHFPVQSAEPAVRFAAWDRDIPRVRTTHRALARALERSREDLGSLRLFDQDKPDQPPTIAAGAPWFMTLFGRDSLLTSWMALPLDQSLALGTLRRLAELQGKKEDPITEEEPGKIPHELRSGVQTQVSVHGGSCYYGSVDATPLFVMLLGELRRWGLHDEAVDELLPAADAALRWIEEYGEKQGPIEGLLWYRRKTDQGLQNQGWKDSFDGINYADGRLAKAPIALAEVQGYVYAAYTARYHFAVEAGDEETARRCAQRANRIRRLFNELFWLPDRGYYAVGIDGAGRPIDSLASNMGHCLWTGIVDEDKAPSVVHHLMSDEMFTGFGIRTLASNMGAYNPMSYHNGSVWPHDNALIVSGLVRYGFVEEAQRVTLGLLDAAEEFGGRLPELFCGFDRKEFPVPVPYPTSCSPQAWAAASPIHMLRSLLRLDPWIPYGQAWIAPALPKEFGELWVTGLPLAGERVDVVVSEDGTTEVIGLPSRITVHYEPRPPLSVLVDGTGGHADDRNVEELNDDEQRREKA</sequence>
<keyword evidence="5" id="KW-1185">Reference proteome</keyword>
<dbReference type="AlphaFoldDB" id="D6Y6R4"/>
<gene>
    <name evidence="4" type="ordered locus">Tbis_2856</name>
</gene>
<dbReference type="InterPro" id="IPR008928">
    <property type="entry name" value="6-hairpin_glycosidase_sf"/>
</dbReference>
<feature type="domain" description="Putative glycogen debranching enzyme N-terminal" evidence="2">
    <location>
        <begin position="21"/>
        <end position="199"/>
    </location>
</feature>
<dbReference type="SUPFAM" id="SSF48208">
    <property type="entry name" value="Six-hairpin glycosidases"/>
    <property type="match status" value="1"/>
</dbReference>
<dbReference type="Pfam" id="PF22422">
    <property type="entry name" value="MGH1-like_GH"/>
    <property type="match status" value="1"/>
</dbReference>
<feature type="compositionally biased region" description="Basic and acidic residues" evidence="1">
    <location>
        <begin position="718"/>
        <end position="737"/>
    </location>
</feature>
<protein>
    <submittedName>
        <fullName evidence="4">Amylo-alpha-16-glucosidase</fullName>
    </submittedName>
</protein>
<feature type="region of interest" description="Disordered" evidence="1">
    <location>
        <begin position="711"/>
        <end position="737"/>
    </location>
</feature>
<dbReference type="Gene3D" id="1.50.10.10">
    <property type="match status" value="1"/>
</dbReference>
<proteinExistence type="predicted"/>
<dbReference type="HOGENOM" id="CLU_019216_1_0_11"/>
<dbReference type="RefSeq" id="WP_013133088.1">
    <property type="nucleotide sequence ID" value="NC_014165.1"/>
</dbReference>
<dbReference type="InterPro" id="IPR012341">
    <property type="entry name" value="6hp_glycosidase-like_sf"/>
</dbReference>
<dbReference type="Proteomes" id="UP000006640">
    <property type="component" value="Chromosome"/>
</dbReference>
<dbReference type="OrthoDB" id="9759959at2"/>
<organism evidence="4 5">
    <name type="scientific">Thermobispora bispora (strain ATCC 19993 / DSM 43833 / CBS 139.67 / JCM 10125 / KCTC 9307 / NBRC 14880 / R51)</name>
    <dbReference type="NCBI Taxonomy" id="469371"/>
    <lineage>
        <taxon>Bacteria</taxon>
        <taxon>Bacillati</taxon>
        <taxon>Actinomycetota</taxon>
        <taxon>Actinomycetes</taxon>
        <taxon>Streptosporangiales</taxon>
        <taxon>Streptosporangiaceae</taxon>
        <taxon>Thermobispora</taxon>
    </lineage>
</organism>
<dbReference type="InterPro" id="IPR032856">
    <property type="entry name" value="GDE_N_bis"/>
</dbReference>
<evidence type="ECO:0000259" key="2">
    <source>
        <dbReference type="Pfam" id="PF14742"/>
    </source>
</evidence>
<evidence type="ECO:0000313" key="4">
    <source>
        <dbReference type="EMBL" id="ADG89555.1"/>
    </source>
</evidence>
<dbReference type="Pfam" id="PF14742">
    <property type="entry name" value="GDE_N_bis"/>
    <property type="match status" value="1"/>
</dbReference>